<evidence type="ECO:0000256" key="3">
    <source>
        <dbReference type="HAMAP-Rule" id="MF_01660"/>
    </source>
</evidence>
<comment type="caution">
    <text evidence="5">The sequence shown here is derived from an EMBL/GenBank/DDBJ whole genome shotgun (WGS) entry which is preliminary data.</text>
</comment>
<comment type="pathway">
    <text evidence="3">Quinol/quinone metabolism; menaquinone biosynthesis.</text>
</comment>
<dbReference type="InterPro" id="IPR000073">
    <property type="entry name" value="AB_hydrolase_1"/>
</dbReference>
<dbReference type="PANTHER" id="PTHR42916">
    <property type="entry name" value="2-SUCCINYL-5-ENOLPYRUVYL-6-HYDROXY-3-CYCLOHEXENE-1-CARBOXYLATE SYNTHASE"/>
    <property type="match status" value="1"/>
</dbReference>
<evidence type="ECO:0000256" key="2">
    <source>
        <dbReference type="ARBA" id="ARBA00023239"/>
    </source>
</evidence>
<dbReference type="InterPro" id="IPR029058">
    <property type="entry name" value="AB_hydrolase_fold"/>
</dbReference>
<keyword evidence="1 3" id="KW-0474">Menaquinone biosynthesis</keyword>
<comment type="catalytic activity">
    <reaction evidence="3">
        <text>5-enolpyruvoyl-6-hydroxy-2-succinyl-cyclohex-3-ene-1-carboxylate = (1R,6R)-6-hydroxy-2-succinyl-cyclohexa-2,4-diene-1-carboxylate + pyruvate</text>
        <dbReference type="Rhea" id="RHEA:25597"/>
        <dbReference type="ChEBI" id="CHEBI:15361"/>
        <dbReference type="ChEBI" id="CHEBI:58689"/>
        <dbReference type="ChEBI" id="CHEBI:58818"/>
        <dbReference type="EC" id="4.2.99.20"/>
    </reaction>
</comment>
<comment type="pathway">
    <text evidence="3">Quinol/quinone metabolism; 1,4-dihydroxy-2-naphthoate biosynthesis; 1,4-dihydroxy-2-naphthoate from chorismate: step 3/7.</text>
</comment>
<evidence type="ECO:0000256" key="1">
    <source>
        <dbReference type="ARBA" id="ARBA00022428"/>
    </source>
</evidence>
<dbReference type="NCBIfam" id="TIGR03695">
    <property type="entry name" value="menH_SHCHC"/>
    <property type="match status" value="1"/>
</dbReference>
<dbReference type="PRINTS" id="PR00111">
    <property type="entry name" value="ABHYDROLASE"/>
</dbReference>
<dbReference type="EC" id="4.2.99.20" evidence="3"/>
<dbReference type="Gene3D" id="3.40.50.1820">
    <property type="entry name" value="alpha/beta hydrolase"/>
    <property type="match status" value="1"/>
</dbReference>
<dbReference type="InterPro" id="IPR022485">
    <property type="entry name" value="SHCHC_synthase_MenH"/>
</dbReference>
<dbReference type="Pfam" id="PF00561">
    <property type="entry name" value="Abhydrolase_1"/>
    <property type="match status" value="1"/>
</dbReference>
<dbReference type="HAMAP" id="MF_01660">
    <property type="entry name" value="MenH"/>
    <property type="match status" value="1"/>
</dbReference>
<sequence length="273" mass="31453">MIINLNGMNYSYFIVGNGEPLLLFHGFTGSKNTWKPFIKKWSKFFTVIAIDLPGHGETESPELIDRYRIENVVEDIYTFLKKLNIDQTHLLGYSMGGRFALSFAMIYPEKVCSVILESSSPGLKTGTERLQRKEQDEKLARMIEEEGLIRFVQYWENIPLFQSQKRLSEEIQAHIRQERLAQNPHGLANSLRGMGTGVQPSWWNRLNELNIPTYIITGELDRKFYKIGLEMVAKLPKGEMFTILEAGHAVHVEKRDKFGKIVVDILLDEKEDS</sequence>
<keyword evidence="2 3" id="KW-0456">Lyase</keyword>
<reference evidence="5 6" key="1">
    <citation type="submission" date="2022-10" db="EMBL/GenBank/DDBJ databases">
        <title>Description of Fervidibacillus gen. nov. in the family Fervidibacillaceae fam. nov. with two species, Fervidibacillus albus sp. nov., and Fervidibacillus halotolerans sp. nov., isolated from tidal flat sediments.</title>
        <authorList>
            <person name="Kwon K.K."/>
            <person name="Yang S.-H."/>
        </authorList>
    </citation>
    <scope>NUCLEOTIDE SEQUENCE [LARGE SCALE GENOMIC DNA]</scope>
    <source>
        <strain evidence="5 6">DSM 23332</strain>
    </source>
</reference>
<comment type="similarity">
    <text evidence="3">Belongs to the AB hydrolase superfamily. MenH family.</text>
</comment>
<dbReference type="GO" id="GO:0070205">
    <property type="term" value="F:2-succinyl-6-hydroxy-2,4-cyclohexadiene-1-carboxylate synthase activity"/>
    <property type="evidence" value="ECO:0007669"/>
    <property type="project" value="UniProtKB-EC"/>
</dbReference>
<gene>
    <name evidence="3 5" type="primary">menH</name>
    <name evidence="5" type="ORF">OEV82_09820</name>
</gene>
<evidence type="ECO:0000313" key="5">
    <source>
        <dbReference type="EMBL" id="MCU9594732.1"/>
    </source>
</evidence>
<evidence type="ECO:0000259" key="4">
    <source>
        <dbReference type="Pfam" id="PF00561"/>
    </source>
</evidence>
<organism evidence="5 6">
    <name type="scientific">Pallidibacillus thermolactis</name>
    <dbReference type="NCBI Taxonomy" id="251051"/>
    <lineage>
        <taxon>Bacteria</taxon>
        <taxon>Bacillati</taxon>
        <taxon>Bacillota</taxon>
        <taxon>Bacilli</taxon>
        <taxon>Bacillales</taxon>
        <taxon>Bacillaceae</taxon>
        <taxon>Pallidibacillus</taxon>
    </lineage>
</organism>
<comment type="function">
    <text evidence="3">Catalyzes a proton abstraction reaction that results in 2,5-elimination of pyruvate from 2-succinyl-5-enolpyruvyl-6-hydroxy-3-cyclohexene-1-carboxylate (SEPHCHC) and the formation of 2-succinyl-6-hydroxy-2,4-cyclohexadiene-1-carboxylate (SHCHC).</text>
</comment>
<feature type="domain" description="AB hydrolase-1" evidence="4">
    <location>
        <begin position="20"/>
        <end position="254"/>
    </location>
</feature>
<evidence type="ECO:0000313" key="6">
    <source>
        <dbReference type="Proteomes" id="UP001208656"/>
    </source>
</evidence>
<name>A0ABT2WH32_9BACI</name>
<accession>A0ABT2WH32</accession>
<protein>
    <recommendedName>
        <fullName evidence="3">Putative 2-succinyl-6-hydroxy-2,4-cyclohexadiene-1-carboxylate synthase</fullName>
        <shortName evidence="3">SHCHC synthase</shortName>
        <ecNumber evidence="3">4.2.99.20</ecNumber>
    </recommendedName>
</protein>
<dbReference type="Proteomes" id="UP001208656">
    <property type="component" value="Unassembled WGS sequence"/>
</dbReference>
<keyword evidence="6" id="KW-1185">Reference proteome</keyword>
<dbReference type="SUPFAM" id="SSF53474">
    <property type="entry name" value="alpha/beta-Hydrolases"/>
    <property type="match status" value="1"/>
</dbReference>
<dbReference type="EMBL" id="JAOUSE010000028">
    <property type="protein sequence ID" value="MCU9594732.1"/>
    <property type="molecule type" value="Genomic_DNA"/>
</dbReference>
<comment type="subunit">
    <text evidence="3">Monomer.</text>
</comment>
<proteinExistence type="inferred from homology"/>
<dbReference type="RefSeq" id="WP_173661428.1">
    <property type="nucleotide sequence ID" value="NZ_JAOUSE010000028.1"/>
</dbReference>
<dbReference type="PANTHER" id="PTHR42916:SF1">
    <property type="entry name" value="PROTEIN PHYLLO, CHLOROPLASTIC"/>
    <property type="match status" value="1"/>
</dbReference>